<dbReference type="Gene3D" id="2.60.40.4070">
    <property type="match status" value="1"/>
</dbReference>
<gene>
    <name evidence="1" type="ORF">HOP12_10930</name>
</gene>
<protein>
    <recommendedName>
        <fullName evidence="3">T9SS type A sorting domain-containing protein</fullName>
    </recommendedName>
</protein>
<reference evidence="1 2" key="1">
    <citation type="submission" date="2020-04" db="EMBL/GenBank/DDBJ databases">
        <title>Metagenomic profiling of ammonia- and methane-oxidizing microorganisms in a Dutch drinking water treatment plant.</title>
        <authorList>
            <person name="Poghosyan L."/>
            <person name="Leucker S."/>
        </authorList>
    </citation>
    <scope>NUCLEOTIDE SEQUENCE [LARGE SCALE GENOMIC DNA]</scope>
    <source>
        <strain evidence="1">S-RSF-IL-03</strain>
    </source>
</reference>
<accession>A0A849SP64</accession>
<dbReference type="Proteomes" id="UP000580839">
    <property type="component" value="Unassembled WGS sequence"/>
</dbReference>
<evidence type="ECO:0008006" key="3">
    <source>
        <dbReference type="Google" id="ProtNLM"/>
    </source>
</evidence>
<evidence type="ECO:0000313" key="1">
    <source>
        <dbReference type="EMBL" id="NOT34667.1"/>
    </source>
</evidence>
<sequence>MDRGGRHGQHEPRLLGFDGIGIARGTYGATQSPAFGFSFSSAGLTCAGADNPCHWRARLESRSPFFPRSPWFSPSGNSPTEADVRTSAPVVGIDPEAPAPSTLAFAAPYPNPTHGRTSLSFALPRTGEIRLVVRDLQGRTTRMLAAGWWPAGRHAIARDGRSESGDAAAPGVYFISLESQGERTNQRITLVR</sequence>
<organism evidence="1 2">
    <name type="scientific">Eiseniibacteriota bacterium</name>
    <dbReference type="NCBI Taxonomy" id="2212470"/>
    <lineage>
        <taxon>Bacteria</taxon>
        <taxon>Candidatus Eiseniibacteriota</taxon>
    </lineage>
</organism>
<proteinExistence type="predicted"/>
<evidence type="ECO:0000313" key="2">
    <source>
        <dbReference type="Proteomes" id="UP000580839"/>
    </source>
</evidence>
<comment type="caution">
    <text evidence="1">The sequence shown here is derived from an EMBL/GenBank/DDBJ whole genome shotgun (WGS) entry which is preliminary data.</text>
</comment>
<name>A0A849SP64_UNCEI</name>
<dbReference type="AlphaFoldDB" id="A0A849SP64"/>
<dbReference type="EMBL" id="JABFRW010000136">
    <property type="protein sequence ID" value="NOT34667.1"/>
    <property type="molecule type" value="Genomic_DNA"/>
</dbReference>